<dbReference type="SUPFAM" id="SSF52540">
    <property type="entry name" value="P-loop containing nucleoside triphosphate hydrolases"/>
    <property type="match status" value="1"/>
</dbReference>
<keyword evidence="3" id="KW-0067">ATP-binding</keyword>
<dbReference type="InterPro" id="IPR039459">
    <property type="entry name" value="RepB-like_DNA_primase_dom"/>
</dbReference>
<dbReference type="InterPro" id="IPR045455">
    <property type="entry name" value="NrS-1_pol-like_helicase"/>
</dbReference>
<name>A0A4Q0HVP6_PSEAZ</name>
<evidence type="ECO:0000256" key="2">
    <source>
        <dbReference type="ARBA" id="ARBA00022801"/>
    </source>
</evidence>
<evidence type="ECO:0000256" key="1">
    <source>
        <dbReference type="ARBA" id="ARBA00022741"/>
    </source>
</evidence>
<dbReference type="Pfam" id="PF19263">
    <property type="entry name" value="DUF5906"/>
    <property type="match status" value="1"/>
</dbReference>
<dbReference type="InterPro" id="IPR006500">
    <property type="entry name" value="Helicase_put_C_phage/plasmid"/>
</dbReference>
<dbReference type="SMART" id="SM00885">
    <property type="entry name" value="D5_N"/>
    <property type="match status" value="1"/>
</dbReference>
<dbReference type="PANTHER" id="PTHR35372:SF2">
    <property type="entry name" value="SF3 HELICASE DOMAIN-CONTAINING PROTEIN"/>
    <property type="match status" value="1"/>
</dbReference>
<evidence type="ECO:0000256" key="3">
    <source>
        <dbReference type="ARBA" id="ARBA00022840"/>
    </source>
</evidence>
<dbReference type="InterPro" id="IPR014818">
    <property type="entry name" value="Phage/plasmid_primase_P4_C"/>
</dbReference>
<dbReference type="NCBIfam" id="TIGR01613">
    <property type="entry name" value="primase_Cterm"/>
    <property type="match status" value="1"/>
</dbReference>
<dbReference type="Gene3D" id="3.40.50.300">
    <property type="entry name" value="P-loop containing nucleotide triphosphate hydrolases"/>
    <property type="match status" value="1"/>
</dbReference>
<proteinExistence type="predicted"/>
<feature type="domain" description="SF3 helicase" evidence="4">
    <location>
        <begin position="501"/>
        <end position="655"/>
    </location>
</feature>
<evidence type="ECO:0000313" key="6">
    <source>
        <dbReference type="Proteomes" id="UP000290481"/>
    </source>
</evidence>
<sequence length="781" mass="86695">MTVPTQKPLPDVDEALRFLALLDPDSQPQDWHYRAIHPMQGARKANSLYDLQAKNIAGWGAYAVVNAGGHDAASITRVRALYVDFDIIDDHLDRLAAVPFAPSIIVESSPGKHHAYWCVDGVPLNEFEAAQRKLIALVDSDKSIHDLPRVMRLPGFNHTKAEPVRSCIVHESGQRYTWAEFSEWLGTLKEPHRSAANDPVERGSSDHTELLAELLQGESVHENALRIVGRLVAKGADDQLIHLVFSAVAPEVAKQRGAERASALMGVELAGMIEGARRKGYAPVPSRPYSEISADVKLLSDESDSSDIEKLVAEALSRSPIERDRLLKAIKQQTGIGLGTLREMAPAANDDDHEDHLELAQRVLASIGADNILASGPLVYEWLSRGVWRVAEDRAVKQLVQRALAPHTAITANVVNNVADVFKTSIYSRDHDFNLGDPESVNCLSGALVRHDLTGEWELEPHNKLEYRTTQVPIEYQSEASAPRFSQFLGEIFEPDSDGKDKARALLEMLGYTLMTHCRHERFIMLIGGGSNGKSVLLSVLEALLGSENVSGVQPSQFDRAFSRAHLHMKLANIVTEIREGEVIADAALKGIVSGEPATVEHKFQDPFVMRPYATCWFGTNHMPHTRDFSDALFRRALVIRFNRKFDASLGQTDPMLKEKLLAELPGILNLSLAAYSEALERGFTDPESSRQAKEEWRLEADQVAQFVDDVCERSTLGKVGSQKLYDTFTSWASDQGIGQKVKQKSFVDRLERLGLGRTRDRHGKYVTGLEIRPGWSMQQQ</sequence>
<reference evidence="5 6" key="1">
    <citation type="submission" date="2017-03" db="EMBL/GenBank/DDBJ databases">
        <title>Pseudomonas azotoformans: Salt tolerant bacteria having multiple plant growth promoting attributes.</title>
        <authorList>
            <person name="Srivastava A.K."/>
            <person name="Sharma A."/>
            <person name="Srivastava A.K."/>
            <person name="Jamali H."/>
            <person name="Yadav J."/>
            <person name="Srivastava R."/>
            <person name="Kashyap P.L."/>
            <person name="Chakdar H."/>
            <person name="Saxena A.K."/>
        </authorList>
    </citation>
    <scope>NUCLEOTIDE SEQUENCE [LARGE SCALE GENOMIC DNA]</scope>
    <source>
        <strain evidence="5 6">SC 14</strain>
    </source>
</reference>
<dbReference type="InterPro" id="IPR051620">
    <property type="entry name" value="ORF904-like_C"/>
</dbReference>
<comment type="caution">
    <text evidence="5">The sequence shown here is derived from an EMBL/GenBank/DDBJ whole genome shotgun (WGS) entry which is preliminary data.</text>
</comment>
<protein>
    <recommendedName>
        <fullName evidence="4">SF3 helicase domain-containing protein</fullName>
    </recommendedName>
</protein>
<dbReference type="GO" id="GO:0016787">
    <property type="term" value="F:hydrolase activity"/>
    <property type="evidence" value="ECO:0007669"/>
    <property type="project" value="UniProtKB-KW"/>
</dbReference>
<organism evidence="5 6">
    <name type="scientific">Pseudomonas azotoformans</name>
    <dbReference type="NCBI Taxonomy" id="47878"/>
    <lineage>
        <taxon>Bacteria</taxon>
        <taxon>Pseudomonadati</taxon>
        <taxon>Pseudomonadota</taxon>
        <taxon>Gammaproteobacteria</taxon>
        <taxon>Pseudomonadales</taxon>
        <taxon>Pseudomonadaceae</taxon>
        <taxon>Pseudomonas</taxon>
    </lineage>
</organism>
<dbReference type="GO" id="GO:0005524">
    <property type="term" value="F:ATP binding"/>
    <property type="evidence" value="ECO:0007669"/>
    <property type="project" value="UniProtKB-KW"/>
</dbReference>
<dbReference type="InterPro" id="IPR014015">
    <property type="entry name" value="Helicase_SF3_DNA-vir"/>
</dbReference>
<keyword evidence="2" id="KW-0378">Hydrolase</keyword>
<accession>A0A4Q0HVP6</accession>
<dbReference type="InterPro" id="IPR027417">
    <property type="entry name" value="P-loop_NTPase"/>
</dbReference>
<dbReference type="PANTHER" id="PTHR35372">
    <property type="entry name" value="ATP BINDING PROTEIN-RELATED"/>
    <property type="match status" value="1"/>
</dbReference>
<dbReference type="PROSITE" id="PS51206">
    <property type="entry name" value="SF3_HELICASE_1"/>
    <property type="match status" value="1"/>
</dbReference>
<dbReference type="Pfam" id="PF16793">
    <property type="entry name" value="RepB_primase"/>
    <property type="match status" value="1"/>
</dbReference>
<evidence type="ECO:0000313" key="5">
    <source>
        <dbReference type="EMBL" id="RXE51919.1"/>
    </source>
</evidence>
<dbReference type="AlphaFoldDB" id="A0A4Q0HVP6"/>
<keyword evidence="1" id="KW-0547">Nucleotide-binding</keyword>
<dbReference type="Pfam" id="PF08706">
    <property type="entry name" value="D5_N"/>
    <property type="match status" value="1"/>
</dbReference>
<dbReference type="Proteomes" id="UP000290481">
    <property type="component" value="Unassembled WGS sequence"/>
</dbReference>
<evidence type="ECO:0000259" key="4">
    <source>
        <dbReference type="PROSITE" id="PS51206"/>
    </source>
</evidence>
<gene>
    <name evidence="5" type="ORF">B4O85_16700</name>
</gene>
<dbReference type="EMBL" id="MZZJ01000006">
    <property type="protein sequence ID" value="RXE51919.1"/>
    <property type="molecule type" value="Genomic_DNA"/>
</dbReference>
<dbReference type="RefSeq" id="WP_087716046.1">
    <property type="nucleotide sequence ID" value="NZ_MZZJ01000006.1"/>
</dbReference>
<dbReference type="Gene3D" id="3.30.70.1790">
    <property type="entry name" value="RepB DNA-primase, N-terminal domain"/>
    <property type="match status" value="1"/>
</dbReference>